<evidence type="ECO:0000256" key="1">
    <source>
        <dbReference type="ARBA" id="ARBA00009981"/>
    </source>
</evidence>
<dbReference type="Pfam" id="PF02604">
    <property type="entry name" value="PhdYeFM_antitox"/>
    <property type="match status" value="1"/>
</dbReference>
<comment type="function">
    <text evidence="2">Antitoxin component of a type II toxin-antitoxin (TA) system.</text>
</comment>
<keyword evidence="5" id="KW-1185">Reference proteome</keyword>
<dbReference type="Gene3D" id="3.40.1620.10">
    <property type="entry name" value="YefM-like domain"/>
    <property type="match status" value="1"/>
</dbReference>
<dbReference type="Proteomes" id="UP000292858">
    <property type="component" value="Unassembled WGS sequence"/>
</dbReference>
<dbReference type="SUPFAM" id="SSF143120">
    <property type="entry name" value="YefM-like"/>
    <property type="match status" value="1"/>
</dbReference>
<dbReference type="OrthoDB" id="32663at2"/>
<dbReference type="EMBL" id="SIJL01000007">
    <property type="protein sequence ID" value="TBH20480.1"/>
    <property type="molecule type" value="Genomic_DNA"/>
</dbReference>
<evidence type="ECO:0000313" key="4">
    <source>
        <dbReference type="EMBL" id="TBH20480.1"/>
    </source>
</evidence>
<protein>
    <recommendedName>
        <fullName evidence="2">Antitoxin</fullName>
    </recommendedName>
</protein>
<accession>A0A4Q9B3K0</accession>
<evidence type="ECO:0000313" key="5">
    <source>
        <dbReference type="Proteomes" id="UP000292858"/>
    </source>
</evidence>
<feature type="compositionally biased region" description="Basic and acidic residues" evidence="3">
    <location>
        <begin position="87"/>
        <end position="100"/>
    </location>
</feature>
<gene>
    <name evidence="4" type="ORF">ETP66_06635</name>
</gene>
<reference evidence="4 5" key="1">
    <citation type="submission" date="2019-02" db="EMBL/GenBank/DDBJ databases">
        <title>Thermus sp. a novel from hot spring.</title>
        <authorList>
            <person name="Zhao Z."/>
        </authorList>
    </citation>
    <scope>NUCLEOTIDE SEQUENCE [LARGE SCALE GENOMIC DNA]</scope>
    <source>
        <strain evidence="4 5">CFH 72773T</strain>
    </source>
</reference>
<feature type="region of interest" description="Disordered" evidence="3">
    <location>
        <begin position="80"/>
        <end position="100"/>
    </location>
</feature>
<comment type="caution">
    <text evidence="4">The sequence shown here is derived from an EMBL/GenBank/DDBJ whole genome shotgun (WGS) entry which is preliminary data.</text>
</comment>
<evidence type="ECO:0000256" key="2">
    <source>
        <dbReference type="RuleBase" id="RU362080"/>
    </source>
</evidence>
<dbReference type="InterPro" id="IPR036165">
    <property type="entry name" value="YefM-like_sf"/>
</dbReference>
<proteinExistence type="inferred from homology"/>
<evidence type="ECO:0000256" key="3">
    <source>
        <dbReference type="SAM" id="MobiDB-lite"/>
    </source>
</evidence>
<dbReference type="InterPro" id="IPR006442">
    <property type="entry name" value="Antitoxin_Phd/YefM"/>
</dbReference>
<comment type="similarity">
    <text evidence="1 2">Belongs to the phD/YefM antitoxin family.</text>
</comment>
<sequence>MMHQKRRLSATEARVHFGEVLRRVGEGEVILVEGRGKPLAVILSPEAYERLKGEGEDPFRLILSVNRGIRERLGRPLAPPEEVIGAMREEGDRELPGPGR</sequence>
<name>A0A4Q9B3K0_9DEIN</name>
<dbReference type="AlphaFoldDB" id="A0A4Q9B3K0"/>
<dbReference type="NCBIfam" id="TIGR01552">
    <property type="entry name" value="phd_fam"/>
    <property type="match status" value="1"/>
</dbReference>
<organism evidence="4 5">
    <name type="scientific">Thermus thermamylovorans</name>
    <dbReference type="NCBI Taxonomy" id="2509362"/>
    <lineage>
        <taxon>Bacteria</taxon>
        <taxon>Thermotogati</taxon>
        <taxon>Deinococcota</taxon>
        <taxon>Deinococci</taxon>
        <taxon>Thermales</taxon>
        <taxon>Thermaceae</taxon>
        <taxon>Thermus</taxon>
    </lineage>
</organism>